<dbReference type="Proteomes" id="UP000260983">
    <property type="component" value="Unassembled WGS sequence"/>
</dbReference>
<reference evidence="2 3" key="1">
    <citation type="submission" date="2018-08" db="EMBL/GenBank/DDBJ databases">
        <title>A genome reference for cultivated species of the human gut microbiota.</title>
        <authorList>
            <person name="Zou Y."/>
            <person name="Xue W."/>
            <person name="Luo G."/>
        </authorList>
    </citation>
    <scope>NUCLEOTIDE SEQUENCE [LARGE SCALE GENOMIC DNA]</scope>
    <source>
        <strain evidence="2 3">OM05-15BH</strain>
    </source>
</reference>
<dbReference type="Pfam" id="PF13149">
    <property type="entry name" value="Mfa_like_1"/>
    <property type="match status" value="1"/>
</dbReference>
<protein>
    <submittedName>
        <fullName evidence="2">Fimbrillin family protein</fullName>
    </submittedName>
</protein>
<feature type="chain" id="PRO_5017710155" evidence="1">
    <location>
        <begin position="25"/>
        <end position="321"/>
    </location>
</feature>
<dbReference type="CDD" id="cd13121">
    <property type="entry name" value="BF2867_like_C"/>
    <property type="match status" value="1"/>
</dbReference>
<sequence>MNMKPMYILFAPVLALMLWGCGDAPVSEPVIAGGALQLRSVDLPDPSATRALGATQLDKIGVYVTDYSHAALTRNAQSVYTLQNGTWSSVAPPEITVTNSSTPDRLYAFFPSDLSVANSGVGNHSVPVQVVADNFTASRQTNYLYATPLTALATSRAVTFTMNHALAKVSFRVLKSANVQEALTLKKIELLSSTNRLQTGMSGTMNLTSGALNGLASTNSITLEGSVELSTLQSNPNVSALVAPMSASETRLSFRLTVEVTEADGSTTARSFETAVVNAVQWKAGFHYVYFITVDKMGGSLTNVKIDAWKSDANQNTGIGI</sequence>
<accession>A0A3E5BS62</accession>
<evidence type="ECO:0000313" key="3">
    <source>
        <dbReference type="Proteomes" id="UP000260983"/>
    </source>
</evidence>
<dbReference type="InterPro" id="IPR042278">
    <property type="entry name" value="Mfa-like_1_N"/>
</dbReference>
<feature type="signal peptide" evidence="1">
    <location>
        <begin position="1"/>
        <end position="24"/>
    </location>
</feature>
<proteinExistence type="predicted"/>
<organism evidence="2 3">
    <name type="scientific">Bacteroides oleiciplenus</name>
    <dbReference type="NCBI Taxonomy" id="626931"/>
    <lineage>
        <taxon>Bacteria</taxon>
        <taxon>Pseudomonadati</taxon>
        <taxon>Bacteroidota</taxon>
        <taxon>Bacteroidia</taxon>
        <taxon>Bacteroidales</taxon>
        <taxon>Bacteroidaceae</taxon>
        <taxon>Bacteroides</taxon>
    </lineage>
</organism>
<comment type="caution">
    <text evidence="2">The sequence shown here is derived from an EMBL/GenBank/DDBJ whole genome shotgun (WGS) entry which is preliminary data.</text>
</comment>
<keyword evidence="1" id="KW-0732">Signal</keyword>
<dbReference type="Gene3D" id="2.60.40.2630">
    <property type="match status" value="1"/>
</dbReference>
<evidence type="ECO:0000256" key="1">
    <source>
        <dbReference type="SAM" id="SignalP"/>
    </source>
</evidence>
<dbReference type="Gene3D" id="2.60.40.2620">
    <property type="entry name" value="Fimbrillin-like"/>
    <property type="match status" value="1"/>
</dbReference>
<name>A0A3E5BS62_9BACE</name>
<evidence type="ECO:0000313" key="2">
    <source>
        <dbReference type="EMBL" id="RGN40466.1"/>
    </source>
</evidence>
<dbReference type="InterPro" id="IPR025049">
    <property type="entry name" value="Mfa-like_1"/>
</dbReference>
<dbReference type="CDD" id="cd13120">
    <property type="entry name" value="BF2867_like_N"/>
    <property type="match status" value="1"/>
</dbReference>
<dbReference type="AlphaFoldDB" id="A0A3E5BS62"/>
<gene>
    <name evidence="2" type="ORF">DXB65_02240</name>
</gene>
<dbReference type="EMBL" id="QSUL01000001">
    <property type="protein sequence ID" value="RGN40466.1"/>
    <property type="molecule type" value="Genomic_DNA"/>
</dbReference>